<accession>A0ABX1TSB6</accession>
<evidence type="ECO:0000313" key="1">
    <source>
        <dbReference type="EMBL" id="NMQ27131.1"/>
    </source>
</evidence>
<dbReference type="Proteomes" id="UP000749010">
    <property type="component" value="Unassembled WGS sequence"/>
</dbReference>
<gene>
    <name evidence="1" type="ORF">E4Q23_04775</name>
</gene>
<dbReference type="RefSeq" id="WP_169065583.1">
    <property type="nucleotide sequence ID" value="NZ_SPMY01000013.1"/>
</dbReference>
<keyword evidence="2" id="KW-1185">Reference proteome</keyword>
<evidence type="ECO:0000313" key="2">
    <source>
        <dbReference type="Proteomes" id="UP000749010"/>
    </source>
</evidence>
<dbReference type="EMBL" id="SPMY01000013">
    <property type="protein sequence ID" value="NMQ27131.1"/>
    <property type="molecule type" value="Genomic_DNA"/>
</dbReference>
<proteinExistence type="predicted"/>
<protein>
    <submittedName>
        <fullName evidence="1">Uncharacterized protein</fullName>
    </submittedName>
</protein>
<reference evidence="1 2" key="1">
    <citation type="submission" date="2019-03" db="EMBL/GenBank/DDBJ databases">
        <title>Metabolic reconstructions from genomes of highly enriched 'Candidatus Accumulibacter' and 'Candidatus Competibacter' bioreactor populations.</title>
        <authorList>
            <person name="Annavajhala M.K."/>
            <person name="Welles L."/>
            <person name="Abbas B."/>
            <person name="Sorokin D."/>
            <person name="Park H."/>
            <person name="Van Loosdrecht M."/>
            <person name="Chandran K."/>
        </authorList>
    </citation>
    <scope>NUCLEOTIDE SEQUENCE [LARGE SCALE GENOMIC DNA]</scope>
    <source>
        <strain evidence="1 2">SBR_S</strain>
    </source>
</reference>
<name>A0ABX1TSB6_9PROT</name>
<sequence>MTAAELPAMRQQRYLAADQARGTIASCAVEPLLQALLSILANRLAAANALCSMVAAHGRCQPHRGK</sequence>
<comment type="caution">
    <text evidence="1">The sequence shown here is derived from an EMBL/GenBank/DDBJ whole genome shotgun (WGS) entry which is preliminary data.</text>
</comment>
<organism evidence="1 2">
    <name type="scientific">Candidatus Accumulibacter phosphatis</name>
    <dbReference type="NCBI Taxonomy" id="327160"/>
    <lineage>
        <taxon>Bacteria</taxon>
        <taxon>Pseudomonadati</taxon>
        <taxon>Pseudomonadota</taxon>
        <taxon>Betaproteobacteria</taxon>
        <taxon>Candidatus Accumulibacter</taxon>
    </lineage>
</organism>